<protein>
    <submittedName>
        <fullName evidence="7">Archaemetzincin</fullName>
    </submittedName>
</protein>
<dbReference type="GO" id="GO:0008237">
    <property type="term" value="F:metallopeptidase activity"/>
    <property type="evidence" value="ECO:0007669"/>
    <property type="project" value="UniProtKB-KW"/>
</dbReference>
<dbReference type="STRING" id="415425.SAMN05444363_2144"/>
<dbReference type="InterPro" id="IPR024079">
    <property type="entry name" value="MetalloPept_cat_dom_sf"/>
</dbReference>
<dbReference type="GO" id="GO:0046872">
    <property type="term" value="F:metal ion binding"/>
    <property type="evidence" value="ECO:0007669"/>
    <property type="project" value="UniProtKB-KW"/>
</dbReference>
<dbReference type="Proteomes" id="UP000184488">
    <property type="component" value="Unassembled WGS sequence"/>
</dbReference>
<reference evidence="8" key="1">
    <citation type="submission" date="2016-11" db="EMBL/GenBank/DDBJ databases">
        <authorList>
            <person name="Varghese N."/>
            <person name="Submissions S."/>
        </authorList>
    </citation>
    <scope>NUCLEOTIDE SEQUENCE [LARGE SCALE GENOMIC DNA]</scope>
    <source>
        <strain evidence="8">DSM 18829</strain>
    </source>
</reference>
<dbReference type="EMBL" id="FQZI01000003">
    <property type="protein sequence ID" value="SHI92897.1"/>
    <property type="molecule type" value="Genomic_DNA"/>
</dbReference>
<evidence type="ECO:0000256" key="1">
    <source>
        <dbReference type="ARBA" id="ARBA00001947"/>
    </source>
</evidence>
<organism evidence="7 8">
    <name type="scientific">Flavobacterium terrae</name>
    <dbReference type="NCBI Taxonomy" id="415425"/>
    <lineage>
        <taxon>Bacteria</taxon>
        <taxon>Pseudomonadati</taxon>
        <taxon>Bacteroidota</taxon>
        <taxon>Flavobacteriia</taxon>
        <taxon>Flavobacteriales</taxon>
        <taxon>Flavobacteriaceae</taxon>
        <taxon>Flavobacterium</taxon>
    </lineage>
</organism>
<dbReference type="SUPFAM" id="SSF55486">
    <property type="entry name" value="Metalloproteases ('zincins'), catalytic domain"/>
    <property type="match status" value="1"/>
</dbReference>
<evidence type="ECO:0000256" key="2">
    <source>
        <dbReference type="ARBA" id="ARBA00022670"/>
    </source>
</evidence>
<dbReference type="Pfam" id="PF07998">
    <property type="entry name" value="Peptidase_M54"/>
    <property type="match status" value="1"/>
</dbReference>
<evidence type="ECO:0000256" key="4">
    <source>
        <dbReference type="ARBA" id="ARBA00022801"/>
    </source>
</evidence>
<gene>
    <name evidence="7" type="ORF">SAMN05444363_2144</name>
</gene>
<accession>A0A1M6F5B6</accession>
<evidence type="ECO:0000256" key="3">
    <source>
        <dbReference type="ARBA" id="ARBA00022723"/>
    </source>
</evidence>
<keyword evidence="3" id="KW-0479">Metal-binding</keyword>
<evidence type="ECO:0000313" key="7">
    <source>
        <dbReference type="EMBL" id="SHI92897.1"/>
    </source>
</evidence>
<keyword evidence="6" id="KW-0482">Metalloprotease</keyword>
<dbReference type="AlphaFoldDB" id="A0A1M6F5B6"/>
<dbReference type="PANTHER" id="PTHR15910">
    <property type="entry name" value="ARCHAEMETZINCIN"/>
    <property type="match status" value="1"/>
</dbReference>
<dbReference type="PANTHER" id="PTHR15910:SF1">
    <property type="entry name" value="ARCHAEMETZINCIN-2"/>
    <property type="match status" value="1"/>
</dbReference>
<dbReference type="GO" id="GO:0006508">
    <property type="term" value="P:proteolysis"/>
    <property type="evidence" value="ECO:0007669"/>
    <property type="project" value="UniProtKB-KW"/>
</dbReference>
<dbReference type="CDD" id="cd11375">
    <property type="entry name" value="Peptidase_M54"/>
    <property type="match status" value="1"/>
</dbReference>
<proteinExistence type="predicted"/>
<dbReference type="PROSITE" id="PS51257">
    <property type="entry name" value="PROKAR_LIPOPROTEIN"/>
    <property type="match status" value="1"/>
</dbReference>
<sequence>MIKFYVFLTILILSIFGCKPKDDFEKLSDLDIPLETPKSGEWLAEHEETGQTFEEYEKLKPIKPNNVKNKIYILPIGGFTRQEDSIVNATVVYLRLFYNIETVKMNGIKDDIVPKEMRRLNENGDEQLNADYLIKKVISNYKPKDALVIMAITGRDLFPKPSWNYVFGLATYNEGVGVTSIARYEPNNKDFALGLGRTIKTSAHEIGHMFKMKHCTHALCVMNGVNSLSEDDTKPNTLCSVCLKKMDFNFGFNLKDRYQKILEFYQKYSLVEDEKIIWKQLEIIKN</sequence>
<dbReference type="RefSeq" id="WP_073311202.1">
    <property type="nucleotide sequence ID" value="NZ_FQZI01000003.1"/>
</dbReference>
<evidence type="ECO:0000256" key="6">
    <source>
        <dbReference type="ARBA" id="ARBA00023049"/>
    </source>
</evidence>
<keyword evidence="8" id="KW-1185">Reference proteome</keyword>
<evidence type="ECO:0000313" key="8">
    <source>
        <dbReference type="Proteomes" id="UP000184488"/>
    </source>
</evidence>
<keyword evidence="5" id="KW-0862">Zinc</keyword>
<keyword evidence="2" id="KW-0645">Protease</keyword>
<name>A0A1M6F5B6_9FLAO</name>
<keyword evidence="4" id="KW-0378">Hydrolase</keyword>
<dbReference type="Gene3D" id="3.40.390.10">
    <property type="entry name" value="Collagenase (Catalytic Domain)"/>
    <property type="match status" value="1"/>
</dbReference>
<evidence type="ECO:0000256" key="5">
    <source>
        <dbReference type="ARBA" id="ARBA00022833"/>
    </source>
</evidence>
<dbReference type="InterPro" id="IPR012962">
    <property type="entry name" value="Pept_M54_archaemetzincn"/>
</dbReference>
<comment type="cofactor">
    <cofactor evidence="1">
        <name>Zn(2+)</name>
        <dbReference type="ChEBI" id="CHEBI:29105"/>
    </cofactor>
</comment>